<evidence type="ECO:0000256" key="3">
    <source>
        <dbReference type="ARBA" id="ARBA00022729"/>
    </source>
</evidence>
<gene>
    <name evidence="7" type="ORF">H1B29_09120</name>
</gene>
<proteinExistence type="predicted"/>
<reference evidence="7 8" key="1">
    <citation type="submission" date="2020-07" db="EMBL/GenBank/DDBJ databases">
        <title>Molecular and genomic characterization of Streptococcus porcinus isolated from diseased swine in Brazil.</title>
        <authorList>
            <person name="Moreno L.Z."/>
            <person name="Matajira C.E.C."/>
            <person name="Poor A.P."/>
            <person name="Dutra M.C."/>
            <person name="Moreno A.M."/>
        </authorList>
    </citation>
    <scope>NUCLEOTIDE SEQUENCE [LARGE SCALE GENOMIC DNA]</scope>
    <source>
        <strain evidence="7 8">SP0816-2</strain>
    </source>
</reference>
<keyword evidence="5" id="KW-1133">Transmembrane helix</keyword>
<dbReference type="PROSITE" id="PS50847">
    <property type="entry name" value="GRAM_POS_ANCHORING"/>
    <property type="match status" value="1"/>
</dbReference>
<evidence type="ECO:0000256" key="1">
    <source>
        <dbReference type="ARBA" id="ARBA00022512"/>
    </source>
</evidence>
<feature type="domain" description="Gram-positive cocci surface proteins LPxTG" evidence="6">
    <location>
        <begin position="5"/>
        <end position="43"/>
    </location>
</feature>
<evidence type="ECO:0000256" key="4">
    <source>
        <dbReference type="ARBA" id="ARBA00023088"/>
    </source>
</evidence>
<accession>A0A7W0ARU7</accession>
<feature type="transmembrane region" description="Helical" evidence="5">
    <location>
        <begin position="15"/>
        <end position="33"/>
    </location>
</feature>
<dbReference type="InterPro" id="IPR019931">
    <property type="entry name" value="LPXTG_anchor"/>
</dbReference>
<comment type="caution">
    <text evidence="7">The sequence shown here is derived from an EMBL/GenBank/DDBJ whole genome shotgun (WGS) entry which is preliminary data.</text>
</comment>
<evidence type="ECO:0000256" key="2">
    <source>
        <dbReference type="ARBA" id="ARBA00022525"/>
    </source>
</evidence>
<evidence type="ECO:0000313" key="7">
    <source>
        <dbReference type="EMBL" id="MBA2796636.1"/>
    </source>
</evidence>
<dbReference type="Proteomes" id="UP000524462">
    <property type="component" value="Unassembled WGS sequence"/>
</dbReference>
<evidence type="ECO:0000259" key="6">
    <source>
        <dbReference type="PROSITE" id="PS50847"/>
    </source>
</evidence>
<name>A0A7W0ARU7_STRPO</name>
<keyword evidence="4" id="KW-0572">Peptidoglycan-anchor</keyword>
<organism evidence="7 8">
    <name type="scientific">Streptococcus porcinus</name>
    <dbReference type="NCBI Taxonomy" id="1340"/>
    <lineage>
        <taxon>Bacteria</taxon>
        <taxon>Bacillati</taxon>
        <taxon>Bacillota</taxon>
        <taxon>Bacilli</taxon>
        <taxon>Lactobacillales</taxon>
        <taxon>Streptococcaceae</taxon>
        <taxon>Streptococcus</taxon>
    </lineage>
</organism>
<keyword evidence="5" id="KW-0812">Transmembrane</keyword>
<evidence type="ECO:0000313" key="8">
    <source>
        <dbReference type="Proteomes" id="UP000524462"/>
    </source>
</evidence>
<dbReference type="AlphaFoldDB" id="A0A7W0ARU7"/>
<dbReference type="Pfam" id="PF00746">
    <property type="entry name" value="Gram_pos_anchor"/>
    <property type="match status" value="1"/>
</dbReference>
<keyword evidence="1" id="KW-0134">Cell wall</keyword>
<keyword evidence="5" id="KW-0472">Membrane</keyword>
<feature type="non-terminal residue" evidence="7">
    <location>
        <position position="1"/>
    </location>
</feature>
<evidence type="ECO:0000256" key="5">
    <source>
        <dbReference type="SAM" id="Phobius"/>
    </source>
</evidence>
<dbReference type="EMBL" id="JACEGE010000026">
    <property type="protein sequence ID" value="MBA2796636.1"/>
    <property type="molecule type" value="Genomic_DNA"/>
</dbReference>
<keyword evidence="3" id="KW-0732">Signal</keyword>
<keyword evidence="2" id="KW-0964">Secreted</keyword>
<protein>
    <submittedName>
        <fullName evidence="7">LPXTG cell wall anchor domain-containing protein</fullName>
    </submittedName>
</protein>
<sequence length="45" mass="5090">KAPILPKTGEDKSSYIYLLLSILLSLLALFIFGTRDENDSNENIY</sequence>
<dbReference type="NCBIfam" id="TIGR01167">
    <property type="entry name" value="LPXTG_anchor"/>
    <property type="match status" value="1"/>
</dbReference>